<name>A0A0B4XS30_9GAMM</name>
<dbReference type="Gene3D" id="3.40.50.720">
    <property type="entry name" value="NAD(P)-binding Rossmann-like Domain"/>
    <property type="match status" value="1"/>
</dbReference>
<dbReference type="PRINTS" id="PR00080">
    <property type="entry name" value="SDRFAMILY"/>
</dbReference>
<evidence type="ECO:0000313" key="4">
    <source>
        <dbReference type="Proteomes" id="UP000006764"/>
    </source>
</evidence>
<dbReference type="AlphaFoldDB" id="A0A0B4XS30"/>
<keyword evidence="1" id="KW-0560">Oxidoreductase</keyword>
<sequence>MSAASMAGKTVLITGGNSGIGLVAATALAGMGARVVLACRRSQAAEAAAQQIRAAHPGAGVETVALDLASLESVRRAAREVRERFPVIDVLLNNAGLANVSRETSQDGFELTFATNHLGPFLFTRLLLPAMAPEGRIINVASEAHRMGRMHWDDLQLTDNYWVMRAYAQSKLANILFTRELADQLAGTGIAVSALHPGAVSTSIWPENRWYERAFTRVLKLFLISPEKGARTSIWLASGVEGGKSRGGYFERCKPRQPSARARDKADQTRLWTLSEQLTGLPAFSDKELSA</sequence>
<keyword evidence="4" id="KW-1185">Reference proteome</keyword>
<gene>
    <name evidence="3" type="ORF">S7S_15815</name>
</gene>
<dbReference type="InterPro" id="IPR036291">
    <property type="entry name" value="NAD(P)-bd_dom_sf"/>
</dbReference>
<dbReference type="KEGG" id="apac:S7S_15815"/>
<evidence type="ECO:0000313" key="3">
    <source>
        <dbReference type="EMBL" id="AJD49575.1"/>
    </source>
</evidence>
<protein>
    <submittedName>
        <fullName evidence="3">Short chain dehydrogenase/reductase family oxidoreductase</fullName>
    </submittedName>
</protein>
<dbReference type="Pfam" id="PF00106">
    <property type="entry name" value="adh_short"/>
    <property type="match status" value="1"/>
</dbReference>
<dbReference type="EMBL" id="CP004387">
    <property type="protein sequence ID" value="AJD49575.1"/>
    <property type="molecule type" value="Genomic_DNA"/>
</dbReference>
<dbReference type="HOGENOM" id="CLU_010194_44_5_6"/>
<reference evidence="3 4" key="1">
    <citation type="journal article" date="2012" name="J. Bacteriol.">
        <title>Genome sequence of an alkane-degrading bacterium, Alcanivorax pacificus type strain W11-5, isolated from deep sea sediment.</title>
        <authorList>
            <person name="Lai Q."/>
            <person name="Shao Z."/>
        </authorList>
    </citation>
    <scope>NUCLEOTIDE SEQUENCE [LARGE SCALE GENOMIC DNA]</scope>
    <source>
        <strain evidence="3 4">W11-5</strain>
    </source>
</reference>
<evidence type="ECO:0000256" key="1">
    <source>
        <dbReference type="ARBA" id="ARBA00023002"/>
    </source>
</evidence>
<dbReference type="PANTHER" id="PTHR43157">
    <property type="entry name" value="PHOSPHATIDYLINOSITOL-GLYCAN BIOSYNTHESIS CLASS F PROTEIN-RELATED"/>
    <property type="match status" value="1"/>
</dbReference>
<dbReference type="InterPro" id="IPR002347">
    <property type="entry name" value="SDR_fam"/>
</dbReference>
<comment type="similarity">
    <text evidence="2">Belongs to the short-chain dehydrogenases/reductases (SDR) family.</text>
</comment>
<proteinExistence type="inferred from homology"/>
<dbReference type="GO" id="GO:0016491">
    <property type="term" value="F:oxidoreductase activity"/>
    <property type="evidence" value="ECO:0007669"/>
    <property type="project" value="UniProtKB-KW"/>
</dbReference>
<organism evidence="3 4">
    <name type="scientific">Isoalcanivorax pacificus W11-5</name>
    <dbReference type="NCBI Taxonomy" id="391936"/>
    <lineage>
        <taxon>Bacteria</taxon>
        <taxon>Pseudomonadati</taxon>
        <taxon>Pseudomonadota</taxon>
        <taxon>Gammaproteobacteria</taxon>
        <taxon>Oceanospirillales</taxon>
        <taxon>Alcanivoracaceae</taxon>
        <taxon>Isoalcanivorax</taxon>
    </lineage>
</organism>
<dbReference type="CDD" id="cd05327">
    <property type="entry name" value="retinol-DH_like_SDR_c_like"/>
    <property type="match status" value="1"/>
</dbReference>
<dbReference type="RefSeq" id="WP_008733385.1">
    <property type="nucleotide sequence ID" value="NZ_CP004387.1"/>
</dbReference>
<dbReference type="Proteomes" id="UP000006764">
    <property type="component" value="Chromosome"/>
</dbReference>
<evidence type="ECO:0000256" key="2">
    <source>
        <dbReference type="RuleBase" id="RU000363"/>
    </source>
</evidence>
<dbReference type="PANTHER" id="PTHR43157:SF31">
    <property type="entry name" value="PHOSPHATIDYLINOSITOL-GLYCAN BIOSYNTHESIS CLASS F PROTEIN"/>
    <property type="match status" value="1"/>
</dbReference>
<dbReference type="SUPFAM" id="SSF51735">
    <property type="entry name" value="NAD(P)-binding Rossmann-fold domains"/>
    <property type="match status" value="1"/>
</dbReference>
<dbReference type="STRING" id="391936.S7S_15815"/>
<dbReference type="PRINTS" id="PR00081">
    <property type="entry name" value="GDHRDH"/>
</dbReference>
<accession>A0A0B4XS30</accession>